<name>A0A2T0FFH0_9ASCO</name>
<dbReference type="Gene3D" id="2.40.50.140">
    <property type="entry name" value="Nucleic acid-binding proteins"/>
    <property type="match status" value="1"/>
</dbReference>
<evidence type="ECO:0000313" key="5">
    <source>
        <dbReference type="Proteomes" id="UP000238350"/>
    </source>
</evidence>
<proteinExistence type="inferred from homology"/>
<dbReference type="Pfam" id="PF08661">
    <property type="entry name" value="Rep_fac-A_3"/>
    <property type="match status" value="1"/>
</dbReference>
<dbReference type="OrthoDB" id="188186at2759"/>
<evidence type="ECO:0000256" key="2">
    <source>
        <dbReference type="ARBA" id="ARBA00009761"/>
    </source>
</evidence>
<dbReference type="GO" id="GO:0006260">
    <property type="term" value="P:DNA replication"/>
    <property type="evidence" value="ECO:0007669"/>
    <property type="project" value="InterPro"/>
</dbReference>
<reference evidence="4 5" key="1">
    <citation type="submission" date="2017-04" db="EMBL/GenBank/DDBJ databases">
        <title>Genome sequencing of [Candida] sorbophila.</title>
        <authorList>
            <person name="Ahn J.O."/>
        </authorList>
    </citation>
    <scope>NUCLEOTIDE SEQUENCE [LARGE SCALE GENOMIC DNA]</scope>
    <source>
        <strain evidence="4 5">DS02</strain>
    </source>
</reference>
<dbReference type="EMBL" id="NDIQ01000001">
    <property type="protein sequence ID" value="PRT53743.1"/>
    <property type="molecule type" value="Genomic_DNA"/>
</dbReference>
<comment type="subcellular location">
    <subcellularLocation>
        <location evidence="1">Nucleus</location>
    </subcellularLocation>
</comment>
<evidence type="ECO:0000256" key="1">
    <source>
        <dbReference type="ARBA" id="ARBA00004123"/>
    </source>
</evidence>
<keyword evidence="3" id="KW-0539">Nucleus</keyword>
<dbReference type="GO" id="GO:0006310">
    <property type="term" value="P:DNA recombination"/>
    <property type="evidence" value="ECO:0007669"/>
    <property type="project" value="InterPro"/>
</dbReference>
<dbReference type="GeneID" id="36515112"/>
<evidence type="ECO:0000256" key="3">
    <source>
        <dbReference type="ARBA" id="ARBA00023242"/>
    </source>
</evidence>
<dbReference type="SUPFAM" id="SSF50249">
    <property type="entry name" value="Nucleic acid-binding proteins"/>
    <property type="match status" value="1"/>
</dbReference>
<evidence type="ECO:0000313" key="4">
    <source>
        <dbReference type="EMBL" id="PRT53743.1"/>
    </source>
</evidence>
<dbReference type="GO" id="GO:0003677">
    <property type="term" value="F:DNA binding"/>
    <property type="evidence" value="ECO:0007669"/>
    <property type="project" value="InterPro"/>
</dbReference>
<dbReference type="InterPro" id="IPR013970">
    <property type="entry name" value="Rfa2"/>
</dbReference>
<dbReference type="AlphaFoldDB" id="A0A2T0FFH0"/>
<protein>
    <recommendedName>
        <fullName evidence="6">Replication factor A protein 3</fullName>
    </recommendedName>
</protein>
<gene>
    <name evidence="4" type="ORF">B9G98_01363</name>
</gene>
<sequence length="103" mass="11197">MSYPFAHASSFAQHINDQVTVIGKVTEVNGNIATVDSSGTVNVRVNATMDPVESGCYYRFLGKVVDDTTLSAHDQHKITNVGDYDADIARRVIDAQAGQSPYY</sequence>
<evidence type="ECO:0008006" key="6">
    <source>
        <dbReference type="Google" id="ProtNLM"/>
    </source>
</evidence>
<dbReference type="Proteomes" id="UP000238350">
    <property type="component" value="Unassembled WGS sequence"/>
</dbReference>
<dbReference type="InterPro" id="IPR012340">
    <property type="entry name" value="NA-bd_OB-fold"/>
</dbReference>
<comment type="similarity">
    <text evidence="2">Belongs to the replication factor A protein 3 family.</text>
</comment>
<organism evidence="4 5">
    <name type="scientific">Wickerhamiella sorbophila</name>
    <dbReference type="NCBI Taxonomy" id="45607"/>
    <lineage>
        <taxon>Eukaryota</taxon>
        <taxon>Fungi</taxon>
        <taxon>Dikarya</taxon>
        <taxon>Ascomycota</taxon>
        <taxon>Saccharomycotina</taxon>
        <taxon>Dipodascomycetes</taxon>
        <taxon>Dipodascales</taxon>
        <taxon>Trichomonascaceae</taxon>
        <taxon>Wickerhamiella</taxon>
    </lineage>
</organism>
<dbReference type="RefSeq" id="XP_024663689.1">
    <property type="nucleotide sequence ID" value="XM_024807921.1"/>
</dbReference>
<dbReference type="GO" id="GO:0006281">
    <property type="term" value="P:DNA repair"/>
    <property type="evidence" value="ECO:0007669"/>
    <property type="project" value="InterPro"/>
</dbReference>
<keyword evidence="5" id="KW-1185">Reference proteome</keyword>
<comment type="caution">
    <text evidence="4">The sequence shown here is derived from an EMBL/GenBank/DDBJ whole genome shotgun (WGS) entry which is preliminary data.</text>
</comment>
<dbReference type="GO" id="GO:0031981">
    <property type="term" value="C:nuclear lumen"/>
    <property type="evidence" value="ECO:0007669"/>
    <property type="project" value="UniProtKB-ARBA"/>
</dbReference>
<accession>A0A2T0FFH0</accession>